<gene>
    <name evidence="4" type="ORF">ACHAWO_002173</name>
</gene>
<dbReference type="PANTHER" id="PTHR13271:SF34">
    <property type="entry name" value="N-LYSINE METHYLTRANSFERASE SETD6"/>
    <property type="match status" value="1"/>
</dbReference>
<dbReference type="SUPFAM" id="SSF82199">
    <property type="entry name" value="SET domain"/>
    <property type="match status" value="1"/>
</dbReference>
<dbReference type="PROSITE" id="PS50280">
    <property type="entry name" value="SET"/>
    <property type="match status" value="1"/>
</dbReference>
<reference evidence="4 5" key="1">
    <citation type="submission" date="2024-10" db="EMBL/GenBank/DDBJ databases">
        <title>Updated reference genomes for cyclostephanoid diatoms.</title>
        <authorList>
            <person name="Roberts W.R."/>
            <person name="Alverson A.J."/>
        </authorList>
    </citation>
    <scope>NUCLEOTIDE SEQUENCE [LARGE SCALE GENOMIC DNA]</scope>
    <source>
        <strain evidence="4 5">AJA010-31</strain>
    </source>
</reference>
<dbReference type="AlphaFoldDB" id="A0ABD3QQX8"/>
<sequence length="644" mass="72826">MSSLYLVIAFIVFSCNAFQFQNHHTKFTSTTIPKQSTSRCMSSNDYDSQESSSTSQLQTKTQHPDVICWTKTLQESPNSFVHPSIELTLRPPSEGGTGLIATAAIERNTKVLSLDVDEVPVIDAESFFRRYDEYSGKDDEDDEVLKMLAKIWRGGSDAYDSLDKATLKRDRKMMMNSRGTKDDVMTGILAHLTLTRYRDLSPHCNNNRPNEGSFILKESRRLGHFLDSMPLFPNLNYSGRHDDGLGQHPFPSHFVYWKETEQSKLLKWTLAGSFAVKELRVPRDCIRMWYDVFLKEHPGLVLTDVINAVESAFATSMSRAFGKFPNDFDLDGEGEQAQQFQVLVPLVDKMNHASDRKDVNLVYQSPIFKQEDERKCRAKGERVTFDLFTVQDVQAGDELFTSYGEEKKDFIFACNYGFVNTSPERTACSGIPILPRFLELDPDNNSDAKLDLRVMKQWNGITKAIDAAVNAVRRDKDSEFPYLIIPISPLESSVPRYRPTCQIETKLGSGREALYHQKATIQSILPAFRAAANALAQLKYNYQNGVNAPVKLKNMVLAAALKDSSTDWDMEALKLMHEGITERIQCLSDVGAESEAWLKRVGVHSIEEREIRANMARDIRASEIEVLEALDAVVLEWQQGAVGY</sequence>
<dbReference type="InterPro" id="IPR001214">
    <property type="entry name" value="SET_dom"/>
</dbReference>
<dbReference type="CDD" id="cd10527">
    <property type="entry name" value="SET_LSMT"/>
    <property type="match status" value="1"/>
</dbReference>
<evidence type="ECO:0000256" key="1">
    <source>
        <dbReference type="SAM" id="MobiDB-lite"/>
    </source>
</evidence>
<feature type="domain" description="SET" evidence="3">
    <location>
        <begin position="83"/>
        <end position="404"/>
    </location>
</feature>
<dbReference type="Gene3D" id="3.90.1410.10">
    <property type="entry name" value="set domain protein methyltransferase, domain 1"/>
    <property type="match status" value="1"/>
</dbReference>
<name>A0ABD3QQX8_9STRA</name>
<feature type="chain" id="PRO_5044854823" description="SET domain-containing protein" evidence="2">
    <location>
        <begin position="18"/>
        <end position="644"/>
    </location>
</feature>
<keyword evidence="2" id="KW-0732">Signal</keyword>
<evidence type="ECO:0000259" key="3">
    <source>
        <dbReference type="PROSITE" id="PS50280"/>
    </source>
</evidence>
<feature type="region of interest" description="Disordered" evidence="1">
    <location>
        <begin position="31"/>
        <end position="59"/>
    </location>
</feature>
<feature type="compositionally biased region" description="Polar residues" evidence="1">
    <location>
        <begin position="31"/>
        <end position="41"/>
    </location>
</feature>
<dbReference type="PANTHER" id="PTHR13271">
    <property type="entry name" value="UNCHARACTERIZED PUTATIVE METHYLTRANSFERASE"/>
    <property type="match status" value="1"/>
</dbReference>
<feature type="signal peptide" evidence="2">
    <location>
        <begin position="1"/>
        <end position="17"/>
    </location>
</feature>
<evidence type="ECO:0000256" key="2">
    <source>
        <dbReference type="SAM" id="SignalP"/>
    </source>
</evidence>
<feature type="compositionally biased region" description="Low complexity" evidence="1">
    <location>
        <begin position="42"/>
        <end position="59"/>
    </location>
</feature>
<dbReference type="EMBL" id="JALLPJ020000132">
    <property type="protein sequence ID" value="KAL3801461.1"/>
    <property type="molecule type" value="Genomic_DNA"/>
</dbReference>
<dbReference type="InterPro" id="IPR050600">
    <property type="entry name" value="SETD3_SETD6_MTase"/>
</dbReference>
<keyword evidence="5" id="KW-1185">Reference proteome</keyword>
<dbReference type="InterPro" id="IPR046341">
    <property type="entry name" value="SET_dom_sf"/>
</dbReference>
<evidence type="ECO:0000313" key="4">
    <source>
        <dbReference type="EMBL" id="KAL3801461.1"/>
    </source>
</evidence>
<comment type="caution">
    <text evidence="4">The sequence shown here is derived from an EMBL/GenBank/DDBJ whole genome shotgun (WGS) entry which is preliminary data.</text>
</comment>
<dbReference type="Proteomes" id="UP001530400">
    <property type="component" value="Unassembled WGS sequence"/>
</dbReference>
<accession>A0ABD3QQX8</accession>
<organism evidence="4 5">
    <name type="scientific">Cyclotella atomus</name>
    <dbReference type="NCBI Taxonomy" id="382360"/>
    <lineage>
        <taxon>Eukaryota</taxon>
        <taxon>Sar</taxon>
        <taxon>Stramenopiles</taxon>
        <taxon>Ochrophyta</taxon>
        <taxon>Bacillariophyta</taxon>
        <taxon>Coscinodiscophyceae</taxon>
        <taxon>Thalassiosirophycidae</taxon>
        <taxon>Stephanodiscales</taxon>
        <taxon>Stephanodiscaceae</taxon>
        <taxon>Cyclotella</taxon>
    </lineage>
</organism>
<protein>
    <recommendedName>
        <fullName evidence="3">SET domain-containing protein</fullName>
    </recommendedName>
</protein>
<proteinExistence type="predicted"/>
<evidence type="ECO:0000313" key="5">
    <source>
        <dbReference type="Proteomes" id="UP001530400"/>
    </source>
</evidence>